<evidence type="ECO:0000313" key="1">
    <source>
        <dbReference type="EMBL" id="VDM39467.1"/>
    </source>
</evidence>
<reference evidence="1 2" key="2">
    <citation type="submission" date="2018-11" db="EMBL/GenBank/DDBJ databases">
        <authorList>
            <consortium name="Pathogen Informatics"/>
        </authorList>
    </citation>
    <scope>NUCLEOTIDE SEQUENCE [LARGE SCALE GENOMIC DNA]</scope>
</reference>
<dbReference type="EMBL" id="UYWY01019835">
    <property type="protein sequence ID" value="VDM39467.1"/>
    <property type="molecule type" value="Genomic_DNA"/>
</dbReference>
<dbReference type="WBParaSite" id="TCNE_0000814601-mRNA-1">
    <property type="protein sequence ID" value="TCNE_0000814601-mRNA-1"/>
    <property type="gene ID" value="TCNE_0000814601"/>
</dbReference>
<proteinExistence type="predicted"/>
<dbReference type="AlphaFoldDB" id="A0A183UI26"/>
<sequence>MAFRAESARRKERMHGAEHLHKLLVKFSERLTCVCEGGELASETSYVCWSCAFGRVTPHVIAVTSVSM</sequence>
<evidence type="ECO:0000313" key="2">
    <source>
        <dbReference type="Proteomes" id="UP000050794"/>
    </source>
</evidence>
<name>A0A183UI26_TOXCA</name>
<dbReference type="Proteomes" id="UP000050794">
    <property type="component" value="Unassembled WGS sequence"/>
</dbReference>
<protein>
    <submittedName>
        <fullName evidence="3">OrfB_Zn_ribbon domain-containing protein</fullName>
    </submittedName>
</protein>
<keyword evidence="2" id="KW-1185">Reference proteome</keyword>
<gene>
    <name evidence="1" type="ORF">TCNE_LOCUS8146</name>
</gene>
<evidence type="ECO:0000313" key="3">
    <source>
        <dbReference type="WBParaSite" id="TCNE_0000814601-mRNA-1"/>
    </source>
</evidence>
<organism evidence="2 3">
    <name type="scientific">Toxocara canis</name>
    <name type="common">Canine roundworm</name>
    <dbReference type="NCBI Taxonomy" id="6265"/>
    <lineage>
        <taxon>Eukaryota</taxon>
        <taxon>Metazoa</taxon>
        <taxon>Ecdysozoa</taxon>
        <taxon>Nematoda</taxon>
        <taxon>Chromadorea</taxon>
        <taxon>Rhabditida</taxon>
        <taxon>Spirurina</taxon>
        <taxon>Ascaridomorpha</taxon>
        <taxon>Ascaridoidea</taxon>
        <taxon>Toxocaridae</taxon>
        <taxon>Toxocara</taxon>
    </lineage>
</organism>
<reference evidence="3" key="1">
    <citation type="submission" date="2016-06" db="UniProtKB">
        <authorList>
            <consortium name="WormBaseParasite"/>
        </authorList>
    </citation>
    <scope>IDENTIFICATION</scope>
</reference>
<accession>A0A183UI26</accession>